<feature type="compositionally biased region" description="Polar residues" evidence="3">
    <location>
        <begin position="1149"/>
        <end position="1165"/>
    </location>
</feature>
<feature type="compositionally biased region" description="Polar residues" evidence="3">
    <location>
        <begin position="399"/>
        <end position="430"/>
    </location>
</feature>
<dbReference type="InterPro" id="IPR001138">
    <property type="entry name" value="Zn2Cys6_DnaBD"/>
</dbReference>
<feature type="region of interest" description="Disordered" evidence="3">
    <location>
        <begin position="278"/>
        <end position="351"/>
    </location>
</feature>
<evidence type="ECO:0000313" key="5">
    <source>
        <dbReference type="EMBL" id="VVT46154.1"/>
    </source>
</evidence>
<feature type="compositionally biased region" description="Low complexity" evidence="3">
    <location>
        <begin position="83"/>
        <end position="103"/>
    </location>
</feature>
<evidence type="ECO:0000256" key="1">
    <source>
        <dbReference type="ARBA" id="ARBA00022723"/>
    </source>
</evidence>
<feature type="compositionally biased region" description="Polar residues" evidence="3">
    <location>
        <begin position="1"/>
        <end position="40"/>
    </location>
</feature>
<feature type="region of interest" description="Disordered" evidence="3">
    <location>
        <begin position="1260"/>
        <end position="1282"/>
    </location>
</feature>
<feature type="compositionally biased region" description="Low complexity" evidence="3">
    <location>
        <begin position="1101"/>
        <end position="1126"/>
    </location>
</feature>
<dbReference type="PROSITE" id="PS50048">
    <property type="entry name" value="ZN2_CY6_FUNGAL_2"/>
    <property type="match status" value="1"/>
</dbReference>
<dbReference type="Gene3D" id="4.10.240.10">
    <property type="entry name" value="Zn(2)-C6 fungal-type DNA-binding domain"/>
    <property type="match status" value="1"/>
</dbReference>
<dbReference type="GeneID" id="43579896"/>
<dbReference type="GO" id="GO:0045944">
    <property type="term" value="P:positive regulation of transcription by RNA polymerase II"/>
    <property type="evidence" value="ECO:0007669"/>
    <property type="project" value="TreeGrafter"/>
</dbReference>
<feature type="domain" description="Zn(2)-C6 fungal-type" evidence="4">
    <location>
        <begin position="134"/>
        <end position="170"/>
    </location>
</feature>
<feature type="region of interest" description="Disordered" evidence="3">
    <location>
        <begin position="399"/>
        <end position="488"/>
    </location>
</feature>
<evidence type="ECO:0000256" key="2">
    <source>
        <dbReference type="ARBA" id="ARBA00023242"/>
    </source>
</evidence>
<feature type="compositionally biased region" description="Low complexity" evidence="3">
    <location>
        <begin position="1062"/>
        <end position="1079"/>
    </location>
</feature>
<dbReference type="InterPro" id="IPR052780">
    <property type="entry name" value="AAA_Catabolism_Regulators"/>
</dbReference>
<dbReference type="EMBL" id="CABVLU010000001">
    <property type="protein sequence ID" value="VVT46154.1"/>
    <property type="molecule type" value="Genomic_DNA"/>
</dbReference>
<dbReference type="GO" id="GO:0005634">
    <property type="term" value="C:nucleus"/>
    <property type="evidence" value="ECO:0007669"/>
    <property type="project" value="TreeGrafter"/>
</dbReference>
<dbReference type="InterPro" id="IPR036864">
    <property type="entry name" value="Zn2-C6_fun-type_DNA-bd_sf"/>
</dbReference>
<dbReference type="OrthoDB" id="2262349at2759"/>
<feature type="compositionally biased region" description="Polar residues" evidence="3">
    <location>
        <begin position="1090"/>
        <end position="1100"/>
    </location>
</feature>
<feature type="compositionally biased region" description="Low complexity" evidence="3">
    <location>
        <begin position="1232"/>
        <end position="1242"/>
    </location>
</feature>
<gene>
    <name evidence="5" type="ORF">SAPINGB_P001073</name>
</gene>
<feature type="compositionally biased region" description="Polar residues" evidence="3">
    <location>
        <begin position="638"/>
        <end position="651"/>
    </location>
</feature>
<dbReference type="GO" id="GO:0008270">
    <property type="term" value="F:zinc ion binding"/>
    <property type="evidence" value="ECO:0007669"/>
    <property type="project" value="InterPro"/>
</dbReference>
<dbReference type="RefSeq" id="XP_031851687.1">
    <property type="nucleotide sequence ID" value="XM_031995796.1"/>
</dbReference>
<feature type="region of interest" description="Disordered" evidence="3">
    <location>
        <begin position="1149"/>
        <end position="1242"/>
    </location>
</feature>
<name>A0A5E8B5Q3_9ASCO</name>
<evidence type="ECO:0000259" key="4">
    <source>
        <dbReference type="PROSITE" id="PS50048"/>
    </source>
</evidence>
<dbReference type="GO" id="GO:0000981">
    <property type="term" value="F:DNA-binding transcription factor activity, RNA polymerase II-specific"/>
    <property type="evidence" value="ECO:0007669"/>
    <property type="project" value="InterPro"/>
</dbReference>
<keyword evidence="6" id="KW-1185">Reference proteome</keyword>
<feature type="compositionally biased region" description="Low complexity" evidence="3">
    <location>
        <begin position="451"/>
        <end position="473"/>
    </location>
</feature>
<dbReference type="GO" id="GO:0003677">
    <property type="term" value="F:DNA binding"/>
    <property type="evidence" value="ECO:0007669"/>
    <property type="project" value="InterPro"/>
</dbReference>
<accession>A0A5E8B5Q3</accession>
<evidence type="ECO:0000256" key="3">
    <source>
        <dbReference type="SAM" id="MobiDB-lite"/>
    </source>
</evidence>
<dbReference type="Pfam" id="PF00172">
    <property type="entry name" value="Zn_clus"/>
    <property type="match status" value="1"/>
</dbReference>
<proteinExistence type="predicted"/>
<dbReference type="SMART" id="SM00906">
    <property type="entry name" value="Fungal_trans"/>
    <property type="match status" value="1"/>
</dbReference>
<dbReference type="PANTHER" id="PTHR31644">
    <property type="entry name" value="TRANSCRIPTIONAL ACTIVATOR ARO80-RELATED"/>
    <property type="match status" value="1"/>
</dbReference>
<evidence type="ECO:0000313" key="6">
    <source>
        <dbReference type="Proteomes" id="UP000398389"/>
    </source>
</evidence>
<feature type="compositionally biased region" description="Low complexity" evidence="3">
    <location>
        <begin position="289"/>
        <end position="351"/>
    </location>
</feature>
<dbReference type="InterPro" id="IPR007219">
    <property type="entry name" value="XnlR_reg_dom"/>
</dbReference>
<dbReference type="PANTHER" id="PTHR31644:SF2">
    <property type="entry name" value="TRANSCRIPTIONAL ACTIVATOR ARO80-RELATED"/>
    <property type="match status" value="1"/>
</dbReference>
<feature type="compositionally biased region" description="Low complexity" evidence="3">
    <location>
        <begin position="1260"/>
        <end position="1276"/>
    </location>
</feature>
<keyword evidence="2" id="KW-0539">Nucleus</keyword>
<dbReference type="GO" id="GO:0009074">
    <property type="term" value="P:aromatic amino acid family catabolic process"/>
    <property type="evidence" value="ECO:0007669"/>
    <property type="project" value="TreeGrafter"/>
</dbReference>
<reference evidence="5 6" key="1">
    <citation type="submission" date="2019-09" db="EMBL/GenBank/DDBJ databases">
        <authorList>
            <person name="Brejova B."/>
        </authorList>
    </citation>
    <scope>NUCLEOTIDE SEQUENCE [LARGE SCALE GENOMIC DNA]</scope>
</reference>
<dbReference type="Proteomes" id="UP000398389">
    <property type="component" value="Unassembled WGS sequence"/>
</dbReference>
<feature type="region of interest" description="Disordered" evidence="3">
    <location>
        <begin position="637"/>
        <end position="698"/>
    </location>
</feature>
<protein>
    <recommendedName>
        <fullName evidence="4">Zn(2)-C6 fungal-type domain-containing protein</fullName>
    </recommendedName>
</protein>
<sequence length="1404" mass="152610">MSSSSVRNTQETAAGTGSKLSSLVTSMDPSTQHDLYSATRSSKDLSPNARKRAYPDSDPRSDTGGSAAANNNRSMAPVGGRHSLSSPSLSPSTSSPSNTPLLNAATGPPGSEPSDDPLKLTHQQKKVFRRSYKACINCRQKKIKCDLGDLSNPSDPPCVRCRREGRKCEFSVSRRGGAGNIRMGKQKKMAAAASGLGGSEGNSYNFGGARSSNSVTISHLSYDPEALENRILEQRALEESANVGATGVPEAISEGAGVITETELHNPSDALGILAQAARSQTKIDSRGSNSRVDSPGSNSSSSNNNNNGNDNGTHNCNENQQEQSPSSNNSSSSSSKNNISGTLLPTLSGTKTTTTMATATGTATSASTSTGTAATTTVQANQPLHLKFHMDPTLSPQVTAQNHQSTQPTSTKSGTHTDPPSPFTQYPANSSSRPESSSSARQQQFPSLPNLLHNSQRQNNQQQPQRSSQQHNNQDRHSSNHGTTRFKALPDSENRIQFHHSINDAAVVRENYLTSHEAILFIRFFFDKLHPFYPFIPDEMHSTEVLATMPILLTVILTISSRYCKSAEQGTKYSISSSRGSQIHHSLWNYCQTLVSKTVWGEASTRSIGTVYSFLLLSEWNPRAIHWRFNDYANSPLGDSNDSPQSSVDTSRPKNKGRNKSAQSSQETPEEEIDGSADDNNDATEPPKPVLPPGDTVFSASERSDRMSWLLIGSGIRLAQDLGIFDTNSKVYLATHLSEIVLALRLGRRSMISSWLNEESPELIFNSYEQAKLSILRIMSLAHETLYVSRKTTRNLLKGHKFLAFLNLFAPHLIHWENTYMNLLNELEGESNLERESILFDYHYTRLYIYSLALSNETITYPGQNDGGTFPSDSEGGMSNPLLLSDGLSATKYVGMATDAAREMLAVAYRVHQMDQLCLAPIRWIVRLVHAAVFLVKTVLLTPTGSMYIHKSTVAMIRRTANMLKDSSPDELHLANRYASILLHICHDMAEKCNNFQINEETAPNNNIRAAAAIISAHGNGPLSQQQQDIQLLHRLKDLQKQDSPGRSVSPVNPPSKSAENTNSNQQQSQVQQQRVTPQPQPPSIHEQIASQFSPTGPKSNNLFGSNSNSNSNRNSNNNNNSSGNTTQIMLDGVARSQDHQQQQSFSNYNVNNVSTGYTPNPVRSPSYEDYAPFNHSRYKNTTGQQNSSNNNANSPIPLLPVQQQQQQQTSSVLQAGSLMSESSQSQYEQGNNTNSNSNSSLFLGSGLSPFSNNFSYNNSSSNSSGGNNISSGINVQQSSAIPPTPSFMHFGMLPSSVASNSSSSMPTGTSAAQTLLNVPYSSAGTASGTPNSMLNTFNQDLIFSATFNDMSDFGFNFSEDGFEGLGFVNQLVDNFEVHQINTQRQRRQSRAGPSSGIGSSNN</sequence>
<feature type="region of interest" description="Disordered" evidence="3">
    <location>
        <begin position="1"/>
        <end position="118"/>
    </location>
</feature>
<dbReference type="SMART" id="SM00066">
    <property type="entry name" value="GAL4"/>
    <property type="match status" value="1"/>
</dbReference>
<dbReference type="GO" id="GO:0006351">
    <property type="term" value="P:DNA-templated transcription"/>
    <property type="evidence" value="ECO:0007669"/>
    <property type="project" value="InterPro"/>
</dbReference>
<dbReference type="SUPFAM" id="SSF57701">
    <property type="entry name" value="Zn2/Cys6 DNA-binding domain"/>
    <property type="match status" value="1"/>
</dbReference>
<feature type="compositionally biased region" description="Polar residues" evidence="3">
    <location>
        <begin position="1043"/>
        <end position="1061"/>
    </location>
</feature>
<feature type="region of interest" description="Disordered" evidence="3">
    <location>
        <begin position="1383"/>
        <end position="1404"/>
    </location>
</feature>
<dbReference type="CDD" id="cd12148">
    <property type="entry name" value="fungal_TF_MHR"/>
    <property type="match status" value="1"/>
</dbReference>
<feature type="compositionally biased region" description="Polar residues" evidence="3">
    <location>
        <begin position="1211"/>
        <end position="1231"/>
    </location>
</feature>
<feature type="compositionally biased region" description="Low complexity" evidence="3">
    <location>
        <begin position="431"/>
        <end position="440"/>
    </location>
</feature>
<feature type="compositionally biased region" description="Acidic residues" evidence="3">
    <location>
        <begin position="669"/>
        <end position="683"/>
    </location>
</feature>
<organism evidence="5 6">
    <name type="scientific">Magnusiomyces paraingens</name>
    <dbReference type="NCBI Taxonomy" id="2606893"/>
    <lineage>
        <taxon>Eukaryota</taxon>
        <taxon>Fungi</taxon>
        <taxon>Dikarya</taxon>
        <taxon>Ascomycota</taxon>
        <taxon>Saccharomycotina</taxon>
        <taxon>Dipodascomycetes</taxon>
        <taxon>Dipodascales</taxon>
        <taxon>Dipodascaceae</taxon>
        <taxon>Magnusiomyces</taxon>
    </lineage>
</organism>
<keyword evidence="1" id="KW-0479">Metal-binding</keyword>
<feature type="region of interest" description="Disordered" evidence="3">
    <location>
        <begin position="1042"/>
        <end position="1128"/>
    </location>
</feature>
<dbReference type="PROSITE" id="PS00463">
    <property type="entry name" value="ZN2_CY6_FUNGAL_1"/>
    <property type="match status" value="1"/>
</dbReference>
<dbReference type="CDD" id="cd00067">
    <property type="entry name" value="GAL4"/>
    <property type="match status" value="1"/>
</dbReference>